<reference evidence="2" key="1">
    <citation type="submission" date="2013-11" db="EMBL/GenBank/DDBJ databases">
        <title>The Genome Sequence of Phytophthora parasitica CHvinca01.</title>
        <authorList>
            <consortium name="The Broad Institute Genomics Platform"/>
            <person name="Russ C."/>
            <person name="Tyler B."/>
            <person name="Panabieres F."/>
            <person name="Shan W."/>
            <person name="Tripathy S."/>
            <person name="Grunwald N."/>
            <person name="Machado M."/>
            <person name="Johnson C.S."/>
            <person name="Arredondo F."/>
            <person name="Hong C."/>
            <person name="Coffey M."/>
            <person name="Young S.K."/>
            <person name="Zeng Q."/>
            <person name="Gargeya S."/>
            <person name="Fitzgerald M."/>
            <person name="Abouelleil A."/>
            <person name="Alvarado L."/>
            <person name="Chapman S.B."/>
            <person name="Gainer-Dewar J."/>
            <person name="Goldberg J."/>
            <person name="Griggs A."/>
            <person name="Gujja S."/>
            <person name="Hansen M."/>
            <person name="Howarth C."/>
            <person name="Imamovic A."/>
            <person name="Ireland A."/>
            <person name="Larimer J."/>
            <person name="McCowan C."/>
            <person name="Murphy C."/>
            <person name="Pearson M."/>
            <person name="Poon T.W."/>
            <person name="Priest M."/>
            <person name="Roberts A."/>
            <person name="Saif S."/>
            <person name="Shea T."/>
            <person name="Sykes S."/>
            <person name="Wortman J."/>
            <person name="Nusbaum C."/>
            <person name="Birren B."/>
        </authorList>
    </citation>
    <scope>NUCLEOTIDE SEQUENCE [LARGE SCALE GENOMIC DNA]</scope>
    <source>
        <strain evidence="2">CHvinca01</strain>
    </source>
</reference>
<evidence type="ECO:0000313" key="2">
    <source>
        <dbReference type="EMBL" id="ETL94626.1"/>
    </source>
</evidence>
<dbReference type="Gene3D" id="1.10.340.70">
    <property type="match status" value="1"/>
</dbReference>
<dbReference type="OrthoDB" id="103115at2759"/>
<sequence length="208" mass="23272">MAAVQTRRYFVAPVESLSRLRPFADENFVFPTLVTSESLNTWLDVNARICELILKRKIGGDDCMCLGVPNATKYLLARIFVVAHCGSQGHRGQEPMIATIKRLFYISQLSEKIVKFVQECLPCKHVKGPRLLPLPYGPLLTTTKRNESVHWDFLCCGPGFGDTAYLLVINDELAHLRVGSLFDANVDCSGGVARDVVREIWDSRVAVF</sequence>
<dbReference type="Proteomes" id="UP000054423">
    <property type="component" value="Unassembled WGS sequence"/>
</dbReference>
<gene>
    <name evidence="2" type="ORF">L917_07449</name>
</gene>
<protein>
    <recommendedName>
        <fullName evidence="1">Integrase zinc-binding domain-containing protein</fullName>
    </recommendedName>
</protein>
<name>W2LB52_PHYNI</name>
<organism evidence="2">
    <name type="scientific">Phytophthora nicotianae</name>
    <name type="common">Potato buckeye rot agent</name>
    <name type="synonym">Phytophthora parasitica</name>
    <dbReference type="NCBI Taxonomy" id="4792"/>
    <lineage>
        <taxon>Eukaryota</taxon>
        <taxon>Sar</taxon>
        <taxon>Stramenopiles</taxon>
        <taxon>Oomycota</taxon>
        <taxon>Peronosporomycetes</taxon>
        <taxon>Peronosporales</taxon>
        <taxon>Peronosporaceae</taxon>
        <taxon>Phytophthora</taxon>
    </lineage>
</organism>
<dbReference type="EMBL" id="KI679357">
    <property type="protein sequence ID" value="ETL94626.1"/>
    <property type="molecule type" value="Genomic_DNA"/>
</dbReference>
<dbReference type="AlphaFoldDB" id="W2LB52"/>
<accession>W2LB52</accession>
<dbReference type="InterPro" id="IPR041588">
    <property type="entry name" value="Integrase_H2C2"/>
</dbReference>
<dbReference type="VEuPathDB" id="FungiDB:PPTG_23088"/>
<proteinExistence type="predicted"/>
<dbReference type="Pfam" id="PF17921">
    <property type="entry name" value="Integrase_H2C2"/>
    <property type="match status" value="1"/>
</dbReference>
<feature type="domain" description="Integrase zinc-binding" evidence="1">
    <location>
        <begin position="77"/>
        <end position="127"/>
    </location>
</feature>
<evidence type="ECO:0000259" key="1">
    <source>
        <dbReference type="Pfam" id="PF17921"/>
    </source>
</evidence>